<feature type="non-terminal residue" evidence="2">
    <location>
        <position position="1"/>
    </location>
</feature>
<sequence>ILGKAGSSDVNPTDSTTGKCAKQQEPRRAWVSSGHNNPTSIGAAKFRPTWAAGHSGYSQKATTAMVEARHPQAA</sequence>
<dbReference type="Proteomes" id="UP001295444">
    <property type="component" value="Chromosome 03"/>
</dbReference>
<keyword evidence="3" id="KW-1185">Reference proteome</keyword>
<feature type="compositionally biased region" description="Polar residues" evidence="1">
    <location>
        <begin position="8"/>
        <end position="18"/>
    </location>
</feature>
<proteinExistence type="predicted"/>
<evidence type="ECO:0000313" key="2">
    <source>
        <dbReference type="EMBL" id="CAH2278245.1"/>
    </source>
</evidence>
<reference evidence="2" key="1">
    <citation type="submission" date="2022-03" db="EMBL/GenBank/DDBJ databases">
        <authorList>
            <person name="Alioto T."/>
            <person name="Alioto T."/>
            <person name="Gomez Garrido J."/>
        </authorList>
    </citation>
    <scope>NUCLEOTIDE SEQUENCE</scope>
</reference>
<protein>
    <submittedName>
        <fullName evidence="2">Uncharacterized protein</fullName>
    </submittedName>
</protein>
<dbReference type="AlphaFoldDB" id="A0AAD1RU21"/>
<gene>
    <name evidence="2" type="ORF">PECUL_23A007167</name>
</gene>
<evidence type="ECO:0000313" key="3">
    <source>
        <dbReference type="Proteomes" id="UP001295444"/>
    </source>
</evidence>
<name>A0AAD1RU21_PELCU</name>
<feature type="region of interest" description="Disordered" evidence="1">
    <location>
        <begin position="1"/>
        <end position="74"/>
    </location>
</feature>
<dbReference type="EMBL" id="OW240914">
    <property type="protein sequence ID" value="CAH2278245.1"/>
    <property type="molecule type" value="Genomic_DNA"/>
</dbReference>
<accession>A0AAD1RU21</accession>
<evidence type="ECO:0000256" key="1">
    <source>
        <dbReference type="SAM" id="MobiDB-lite"/>
    </source>
</evidence>
<feature type="non-terminal residue" evidence="2">
    <location>
        <position position="74"/>
    </location>
</feature>
<organism evidence="2 3">
    <name type="scientific">Pelobates cultripes</name>
    <name type="common">Western spadefoot toad</name>
    <dbReference type="NCBI Taxonomy" id="61616"/>
    <lineage>
        <taxon>Eukaryota</taxon>
        <taxon>Metazoa</taxon>
        <taxon>Chordata</taxon>
        <taxon>Craniata</taxon>
        <taxon>Vertebrata</taxon>
        <taxon>Euteleostomi</taxon>
        <taxon>Amphibia</taxon>
        <taxon>Batrachia</taxon>
        <taxon>Anura</taxon>
        <taxon>Pelobatoidea</taxon>
        <taxon>Pelobatidae</taxon>
        <taxon>Pelobates</taxon>
    </lineage>
</organism>